<gene>
    <name evidence="3" type="ORF">COB13_04125</name>
</gene>
<evidence type="ECO:0000256" key="1">
    <source>
        <dbReference type="SAM" id="MobiDB-lite"/>
    </source>
</evidence>
<dbReference type="AlphaFoldDB" id="A0A2A4Z6H2"/>
<feature type="transmembrane region" description="Helical" evidence="2">
    <location>
        <begin position="69"/>
        <end position="88"/>
    </location>
</feature>
<comment type="caution">
    <text evidence="3">The sequence shown here is derived from an EMBL/GenBank/DDBJ whole genome shotgun (WGS) entry which is preliminary data.</text>
</comment>
<dbReference type="InterPro" id="IPR032820">
    <property type="entry name" value="ATPase_put"/>
</dbReference>
<keyword evidence="2" id="KW-0472">Membrane</keyword>
<reference key="1">
    <citation type="submission" date="2017-08" db="EMBL/GenBank/DDBJ databases">
        <title>A dynamic microbial community with high functional redundancy inhabits the cold, oxic subseafloor aquifer.</title>
        <authorList>
            <person name="Tully B.J."/>
            <person name="Wheat C.G."/>
            <person name="Glazer B.T."/>
            <person name="Huber J.A."/>
        </authorList>
    </citation>
    <scope>NUCLEOTIDE SEQUENCE [LARGE SCALE GENOMIC DNA]</scope>
</reference>
<feature type="region of interest" description="Disordered" evidence="1">
    <location>
        <begin position="1"/>
        <end position="27"/>
    </location>
</feature>
<dbReference type="InterPro" id="IPR011744">
    <property type="entry name" value="ATPase_gene1"/>
</dbReference>
<proteinExistence type="predicted"/>
<evidence type="ECO:0000256" key="2">
    <source>
        <dbReference type="SAM" id="Phobius"/>
    </source>
</evidence>
<reference evidence="3" key="2">
    <citation type="journal article" date="2018" name="ISME J.">
        <title>A dynamic microbial community with high functional redundancy inhabits the cold, oxic subseafloor aquifer.</title>
        <authorList>
            <person name="Tully B.J."/>
            <person name="Wheat C.G."/>
            <person name="Glazer B.T."/>
            <person name="Huber J.A."/>
        </authorList>
    </citation>
    <scope>NUCLEOTIDE SEQUENCE</scope>
    <source>
        <strain evidence="3">NORP83</strain>
    </source>
</reference>
<dbReference type="EMBL" id="NVUS01000004">
    <property type="protein sequence ID" value="PCJ02390.1"/>
    <property type="molecule type" value="Genomic_DNA"/>
</dbReference>
<protein>
    <submittedName>
        <fullName evidence="3">ATPase F0F1</fullName>
    </submittedName>
</protein>
<keyword evidence="2" id="KW-1133">Transmembrane helix</keyword>
<dbReference type="NCBIfam" id="TIGR02230">
    <property type="entry name" value="ATPase_gene1"/>
    <property type="match status" value="1"/>
</dbReference>
<organism evidence="3">
    <name type="scientific">OCS116 cluster bacterium</name>
    <dbReference type="NCBI Taxonomy" id="2030921"/>
    <lineage>
        <taxon>Bacteria</taxon>
        <taxon>Pseudomonadati</taxon>
        <taxon>Pseudomonadota</taxon>
        <taxon>Alphaproteobacteria</taxon>
        <taxon>OCS116 cluster</taxon>
    </lineage>
</organism>
<keyword evidence="2" id="KW-0812">Transmembrane</keyword>
<name>A0A2A4Z6H2_9PROT</name>
<evidence type="ECO:0000313" key="3">
    <source>
        <dbReference type="EMBL" id="PCJ02390.1"/>
    </source>
</evidence>
<sequence length="96" mass="10603">MPKRPDETNELHESVERKERHADVARKEGERSVGQNLALIGSLGWLIVTPTVGGVYIGRWLDGLSGSGIFWTGAFIIIGISLGATMAWNRIKKEEK</sequence>
<dbReference type="Pfam" id="PF09527">
    <property type="entry name" value="ATPase_gene1"/>
    <property type="match status" value="1"/>
</dbReference>
<accession>A0A2A4Z6H2</accession>
<feature type="transmembrane region" description="Helical" evidence="2">
    <location>
        <begin position="36"/>
        <end position="57"/>
    </location>
</feature>